<protein>
    <submittedName>
        <fullName evidence="2">Leukotoxin LktA family filamentous adhesin</fullName>
    </submittedName>
</protein>
<evidence type="ECO:0000313" key="2">
    <source>
        <dbReference type="EMBL" id="WXL26197.1"/>
    </source>
</evidence>
<feature type="region of interest" description="Disordered" evidence="1">
    <location>
        <begin position="2918"/>
        <end position="2950"/>
    </location>
</feature>
<keyword evidence="3" id="KW-1185">Reference proteome</keyword>
<dbReference type="SUPFAM" id="SSF51126">
    <property type="entry name" value="Pectin lyase-like"/>
    <property type="match status" value="1"/>
</dbReference>
<dbReference type="NCBIfam" id="NF012204">
    <property type="entry name" value="adhes_FxxPxG"/>
    <property type="match status" value="1"/>
</dbReference>
<accession>A0ABZ2RHY7</accession>
<organism evidence="2 3">
    <name type="scientific">Ectopseudomonas mendocina</name>
    <name type="common">Pseudomonas mendocina</name>
    <dbReference type="NCBI Taxonomy" id="300"/>
    <lineage>
        <taxon>Bacteria</taxon>
        <taxon>Pseudomonadati</taxon>
        <taxon>Pseudomonadota</taxon>
        <taxon>Gammaproteobacteria</taxon>
        <taxon>Pseudomonadales</taxon>
        <taxon>Pseudomonadaceae</taxon>
        <taxon>Ectopseudomonas</taxon>
    </lineage>
</organism>
<gene>
    <name evidence="2" type="ORF">WG219_01545</name>
</gene>
<reference evidence="2 3" key="1">
    <citation type="submission" date="2024-03" db="EMBL/GenBank/DDBJ databases">
        <title>Complete genome of BD2.</title>
        <authorList>
            <person name="Cao G."/>
        </authorList>
    </citation>
    <scope>NUCLEOTIDE SEQUENCE [LARGE SCALE GENOMIC DNA]</scope>
    <source>
        <strain evidence="2 3">BD2</strain>
    </source>
</reference>
<sequence>MSVKSRSKAVAPSSQKKGASFEDFRPSQIATALAVALGSAPVWAVDAGVTNISLSTQGSTGTNIATSGAVTNITTTTVKGSTGFNSFGTFEVGQGNTVNLHVPSNANNLVNLVHDSKTVINGTLNGLKDGKIGGNIIFADPHGMVVGASGVVNVGTLTVTTPSNTQMQEMAAVINRSNNAAEADKLAADIMAGKYIGGTGEVKIEGKVNSAGSVNLFAANAIITDTAAVNAGAKIFNATVNTAGLVDATAAVRQDGIITIVGKSSAYINGDLQALMADGAGGDVVVSAPDLEVDWSGKIITRADDVTKTSGNIDLQAYTDQSFVAAKADGSKIDNVADLKAEITRQSASKNNVAKIKISSNAELNAGHSVASSAGNITLEARAVEKQSGGYARADASIEIAGILTGKNITAHSEAIASIESGLLKSLFSDVELTAIIDKVKAADSTLDDASAAQYVYAQLVDALATVKSIPSTTSLADFSEFISILPYATFAVADASSRVTVASTANIAASADLMLAADATRHVDTANFSLPIITSKLPFNAGIAYGRLSGETKVEVVDAARLTSEDLSVQAHSQNTLKIEGTASTTRDGTGVTFDPDTKKYTAPSNSTTWSAAFSMAHTDLTTIASVARNANLAGVKGDVTVNAITEQLLSNKASSKSTGQGAVGGPGVALALYNSDTFALFNADLINANSLSVNAVNMVAEQSNTAMVQAGKGFLDSLQAKILSQADFKAFTTSIGDYIKSHWLGKKILPEGKLAPSELRVGSAVAVSIADHQVEARIGGGSLAQKQNITLRGDMAVTALQQQRSLHNTAESSVLADQDNGDGTARSVSVAVSYNQLTQKTRALIGNHTAVEAAHIGVAARNVQSLDFAGLDRWNSLGAVFDNLTTHVPALVSIPGKIGTSYANSNTEGEEAGIAGSVSSLVTNIDAEAWVGDYVTLTATASGNDWYKNPFAYLPKLYDEDGNEDKARKALREFALDWDSAVDIGAVNHIQQLGISGNIALLLFGSSSGGTAVGGNVNVQVTNNNASAGIGANSTIKAKRVDVTALQEELIIGVSPSAGKGVSTAGNGSIVVSAVNSDVNASIHNSTRVEADQVGIKAEHQLGLWTAAGALAISDETGVGAGIALNVVNTDIQALVGDNRGLRNSDNALGAGVAGNGRATWLADEVLVNADSNGQVGAFSIAGAVARTADETAEQKKAQNESGDQGLVDSVAGIGQGLLQAITGVITGDAAGVGKAGLLNSLTASKNAAGNIKDAIVDAPGKIKSVLEGLLSDEMPGNSQTKQSIAFAGSGSINVVGQKTRAHLGDIVLDPRTPSAGSKVTVLSLNHTNQLSGSGAGAITLVGTKKAQSSAGIAGAMAYNHLFNVTEAHLKNVTLNNNDLLKVQAASAGDQVAMGLGLAVATAGQSNTAVSMSVSGGVITNTTSALVLDSVINQRVAESQGIAVNAYDRSRTLLGGGSFSLATGGQGSATSAGGSLVLAVQKNSLTADWLGSTATGFKRLDVSANTAARVLAGAVAVAVTTGQDGTSGSGAIAVVVVDNDVRAKVDKSDKGNSSLIGGEVNVKAQSVAGMSALDGVFKQAGLTALSHTGLDLDGSETAGQINGKMDTEKSLFDEDGAPKTQGTDDHLLFSGPLAGEAVLAIAGNVAASSGKNSVGGAVSIVYTGSDYTASVANSTVDLTGDLNVSAANSTTVLSAAIGAAGSKENAVSGSSTAVIGRGRINANVDMTGKTLTANNLTVTATKGGGAYSLAGNIAVGMNNAAVGGAISINDMEQTAAATVQNGTYSLLGDATIAAAMQSKIMAAALSGQGSADGSAIGGALSYTRIDDTTRALLTGATLTGRDLFISASQPDLGASIKSVAFNISAAGGQAGVGGAVAVNLLLAERSARLTNSDVSLTGSASLKSSLDGEIWGVAVDAAGGKDVGAGGSIVVNVIDGEDEVLVDNSRLVSSGPTTTLSLDAASGNGLKIASLAGSVKGGGQAAVGGAISVNRIGANRTALIRNAREISGFSNTTLNSGAKQAIYAIAIAGGGSGKVAVMGSSTSNVLQGTERSAIENSTVNVGALSLSSALGDRTIWSLAGAFAGGGKVAVGAANTNNIILSKRLAEVIGGDLTIGGALTLASGGSANIRSAAVAGGGGGTAAVGGSIAINVVDGEERAEIKGAVVKAGSVSVDVTRGKTDIKTLAGTGQGAGTAGVGASIAVSTINQKRTARIVDSTLTLGAGNATVKAHTNGNILTLAVAGVGGGSAGVAVANTSNNIAAKTTAEVVNSGGTAGKLEILASDTSAIQAGSAGFAGAGTAAVGVGTAINRVDSEIKARLTGNLASGWALTNLRLDANSAANIIAGFAAGGGAGAAGVATVAATNIIQTLTEAYIAGGAKVVAQNNIAVSARNVDSILGSAAVGSGAGTAAVSALVTVNVVETNTKAYISGAGTQVSALGKSTTDTMLVDSGELNNAPSDSHEWFKAEQFNPYPNLSIKQHHITGLAVQASSIQQVGQIVLSASVAVTPLASAAVSGVINTTVLGGSTLGYIDAAQINQVSGAGAAQNVRVGANSHSYTAGYLGAVAAGPTAASVAGAVDNVIISRQTQARLNDVTLASKGKTEVLAGSNQYASTIIASIAGGIVAPGVSSSVVILKGDTDARISGTSQLDVGSLKVSANAKQSLAPNAVSIGGGGVAVGGAVVTLYNQSITRAWIGKMLSDAAGTRINIFSGNTEISATNSTDISLKVASAGGGGVAVAGSIGVTVVETTTEAGASQVNFGSEARKLGNLTITAKDTLKVRNNVGSAAVGSSSYGASANVLVANSGTRALFDRSALHGSQFNLKALREGDVVLNTVTGSVGMSSGLGGSLGLLLLGSGAASVSAGGQSYNALDELNKGGNGSLSQSDKLAGAGKTGDLTYDDYQWNETTQQYELVSKTDKSTQDRVNGDSNKASLGDRLSASSTRKHETLAKVSGSTIDTSGASTIVAEDKLYSRNLTGAAVGGGSAVGGAFGLTLSNARVNAELSGGSLKAASLDISAKSGNLNSSPAVEVHSLSGTAGFSAALGASVGAAVLNNQINVALNGAVTTTGLLKALAEDKQSIKVQALGAAAGLGAGAGLVLGVAAHDSVVKTSVGAGTQLKSGGNLQLDATSQGPVELIGRGAAGGLGAGVNASILLARDKSTAIIDVGQNAVLNAANALSLTATASPKVKASSLGIALGGYLSAGATVADALAKATAKVSLGSAAVLTAKSADIFAHVGRQDGASSALVDALGVSGGIGISANAVVARAVNESSSLVESTNTTRFVGTGGDWALRAASEVHQRAKTTGYAGGLLTVGAHVAEALSTTTTQALINGVFDGNIKLLNVSATSTVDNEARSQSGQGGLVSGAASIANTRDDGTTRAQLFAVGAGSDTIARFAGVDLSALHTSNFNAFVDSINASLIGASGAHAKNKVTLTTESLLLANSKILTEAYEQSATSKVVKAASTDYNVKSGSGGVLNAAAALSESTISMNTLSRVGSGAIVDLSGDFREPQHLKVSAFNDVFARDRVKLDSGGAIAIAKADSKVDVTRASAVVDIETNAQLESIGDIIISASGKYDIDTHSAGKTWGLAGAAMGQTLARVVANYDVNVKAGSTLLGYGDVKLYAGQDLAGGSNQARLVAITDLWNNTAFPVTNDPGADARYQRNAQITVAAGANVNSVGDVYVHADKGYGNLTGKGVAKDLYTEALNAVGLAVERTGGSSVNVHTAVATLNGNINSGYLNNRFVTINGLTYWVNGQEKTLQELAQLNLSKTDKLVVRPSVTTSDDKITYRLTEGTYSQFITARIEQINKNLTNYGISPIEKTAMEAERNLLQVTLNRLYQEMGGNGTGSIAKDHKIYIFQLDQLLAKPGNVRVVADSLVGSGKLRAPGDASIKVVNNSSAFLDIRGLEIPYHEGGQLLFNNTAMTSLAQINAANRQTGAAFNLQLSASSAEPVISVINTYNPATGVVGADGMRAPAPDIYINGRLFNQRGLVSVTAAYGSIYSNADIRGKTVEISSGRDFVLNSDSPFYHVGGDPAGSTGTTLSQPTKSTVAANNVVISAQHLNINGTIQSGAASWKTTIGTDLAARIDQGRKTYKATGKRYLQLVSSDVRNGILGYSYDYLTESLVMDSVEVAGGYMELSGHIMSTGNGQLKVLDGFSQVEIVNNSGYKLNLNTLDLGMKTHGTLRLNDVRTVSGKQVVWSTVYTRDFDAGRNSYVVNMRQGYSQDIDTAAKTYVTTGRDTTFNPVAGRGYVWLTGQKQTTTTVETWYKDKVWGLFPSGDGTLWSRDVYTDPVKVPIDGADYMSSGYWGTPGQIAETSTTYNDGTPNVETSTWTTCEAWFLWCHEKRSWLEETTVQGERIINRHEVRADRPINISFIGSDTGLVNVTSNTEVTLLGSILNPTGTVNITSGGSLLQNADHLVISAKDLNLKAATGIGSDGKAVSVQVGNNLSASTTVGDLNLSAIGNVNLAKLESGRGNISLSALGNITAANGTTVKGYSINLQSAYGSIGASNKLLNIDSGYASGAMSGVAALTAGASGGIFLNETSGDLAVNRVIAGGDIHLKVAAGDLIDANSTLTYDTRTLEQLQALWSDMALTGTAAEAALAEQKQILIDAGQRSYERYWQMRTGANGLVQVFDESQALLSASQIAQLKEMGWTDAQVDQEQLRRAAEYNALHDRFGMGTGYDASFKYQLSATESAMLESTASWTPEQLQFSISSALLNRGTNTQVKVEELNIEGNNVTLEANRIGRVLDADVLVDLSVGIENLTTAQLAALAAAEHDDVYFDDPNDKTKLRIVQRDDINLAARGNLSVTAVGDVFLGGERDLNLYNVKGDTIHIKTNGSIESANGQNIVLKGNDVLLEASSGAIGGKGSLNIEVKGDLTARAQTLNLTAHGDLNIQRLIGLNGLNLKVVGGNLYSSSQMGENLLGGNINLTVSGNVGTFTDRVQLGTSGLGQQIVLDIDGNAYLGGLQGAASAAGTLNFGAVSVDGLLDIAQTRDLLQYANWSLGSLALALSNQWTMASGTNLTTANGIFARVADTATLGNVFANNTSGNIDIQARLLSANAAGQSWKAGNLLTLLSHGDIGSQTWKVGVAGREVDITSSQGALYLMLLNGTLGGSLTSALGQFLTSAGNVALDSVTSRTDKVELDGSGNVSIDTLSAQLDLDLSGANLALGTANTAQGDVLVDVSGAFSADELHSATKRVQVKAGGAQLGNVSAATTLNIHTTANALRIGTGISGGNMELTTAAGSLANIHFGPLANPSTPNVLVPTHLSSGANLLIRADGDVLGGNAEANGLLEIFGRNVTFGRVQSWLGDVFLQATGNAQQGHGNITGLKVDADGSVSIIGDGTLTIDNVEFGGTYTLRAGNDLNVGLGGDLNITGIAEAGRDLTFNVGGMVDLQGIQAGRNVVVNSGAGVNLTEGVQAGGAVSINARNGNITIGTGINSTGSFRGNSVNSDVQLTATGDIRVPTITTANGQISANGQNLSLDDLSASANVGLQAAGLIRVGTSRSGGDQSWQAAQDINLTQLQAGGTVSLTARGGDINVGTGIQSSGLFGGAATLGNVLLNASGDISAPVISAANGRISANGLNLSLGDLSASADVDLLARGAIRVNNSRSGGAQNWYADDEIFFERLLATGQVMLDSLLDTRGTELASDQAVTVRAGWRDGVASDASILIDEIRAPSISLWSGRLIRVGNAGIGQSLDLHAQDIELYGQHTGAGQLNLNITGSANSIADRLVLGLQANQVLIPYLHATDIQLQTGGDQLEILDAQGVQRMRLQTSQAVVLMNNAGPAYLNGADVQLYEPDGAFSFSQNQLTSTTNAYVLHRAFTHQVLLPNFMEDHEGNSGLLYQGMTAARYSEQFVSREYLMARLASLLSAAALRVPGGGWVANWQQQPASMRINLNMPEKPSTSEEVSKWEI</sequence>
<dbReference type="InterPro" id="IPR012334">
    <property type="entry name" value="Pectin_lyas_fold"/>
</dbReference>
<feature type="region of interest" description="Disordered" evidence="1">
    <location>
        <begin position="1"/>
        <end position="21"/>
    </location>
</feature>
<name>A0ABZ2RHY7_ECTME</name>
<evidence type="ECO:0000256" key="1">
    <source>
        <dbReference type="SAM" id="MobiDB-lite"/>
    </source>
</evidence>
<dbReference type="Proteomes" id="UP001476583">
    <property type="component" value="Chromosome"/>
</dbReference>
<feature type="compositionally biased region" description="Basic and acidic residues" evidence="1">
    <location>
        <begin position="2918"/>
        <end position="2929"/>
    </location>
</feature>
<dbReference type="EMBL" id="CP148074">
    <property type="protein sequence ID" value="WXL26197.1"/>
    <property type="molecule type" value="Genomic_DNA"/>
</dbReference>
<dbReference type="InterPro" id="IPR011050">
    <property type="entry name" value="Pectin_lyase_fold/virulence"/>
</dbReference>
<proteinExistence type="predicted"/>
<evidence type="ECO:0000313" key="3">
    <source>
        <dbReference type="Proteomes" id="UP001476583"/>
    </source>
</evidence>
<dbReference type="Gene3D" id="2.160.20.10">
    <property type="entry name" value="Single-stranded right-handed beta-helix, Pectin lyase-like"/>
    <property type="match status" value="1"/>
</dbReference>